<evidence type="ECO:0000313" key="4">
    <source>
        <dbReference type="EMBL" id="SES25939.1"/>
    </source>
</evidence>
<keyword evidence="1 2" id="KW-0732">Signal</keyword>
<feature type="chain" id="PRO_5011588570" description="DUF4174 domain-containing protein" evidence="2">
    <location>
        <begin position="20"/>
        <end position="162"/>
    </location>
</feature>
<dbReference type="EMBL" id="FOGU01000008">
    <property type="protein sequence ID" value="SES25939.1"/>
    <property type="molecule type" value="Genomic_DNA"/>
</dbReference>
<dbReference type="AlphaFoldDB" id="A0A1H9VWN5"/>
<evidence type="ECO:0000313" key="5">
    <source>
        <dbReference type="Proteomes" id="UP000198885"/>
    </source>
</evidence>
<dbReference type="InterPro" id="IPR025232">
    <property type="entry name" value="DUF4174"/>
</dbReference>
<protein>
    <recommendedName>
        <fullName evidence="3">DUF4174 domain-containing protein</fullName>
    </recommendedName>
</protein>
<reference evidence="4 5" key="1">
    <citation type="submission" date="2016-10" db="EMBL/GenBank/DDBJ databases">
        <authorList>
            <person name="de Groot N.N."/>
        </authorList>
    </citation>
    <scope>NUCLEOTIDE SEQUENCE [LARGE SCALE GENOMIC DNA]</scope>
    <source>
        <strain evidence="4 5">DSM 23042</strain>
    </source>
</reference>
<dbReference type="OrthoDB" id="7362103at2"/>
<evidence type="ECO:0000256" key="2">
    <source>
        <dbReference type="SAM" id="SignalP"/>
    </source>
</evidence>
<keyword evidence="5" id="KW-1185">Reference proteome</keyword>
<accession>A0A1H9VWN5</accession>
<proteinExistence type="predicted"/>
<dbReference type="STRING" id="641238.SAMN04490244_108153"/>
<feature type="signal peptide" evidence="2">
    <location>
        <begin position="1"/>
        <end position="19"/>
    </location>
</feature>
<gene>
    <name evidence="4" type="ORF">SAMN04490244_108153</name>
</gene>
<dbReference type="Pfam" id="PF13778">
    <property type="entry name" value="DUF4174"/>
    <property type="match status" value="1"/>
</dbReference>
<evidence type="ECO:0000259" key="3">
    <source>
        <dbReference type="Pfam" id="PF13778"/>
    </source>
</evidence>
<feature type="domain" description="DUF4174" evidence="3">
    <location>
        <begin position="52"/>
        <end position="153"/>
    </location>
</feature>
<evidence type="ECO:0000256" key="1">
    <source>
        <dbReference type="ARBA" id="ARBA00022729"/>
    </source>
</evidence>
<organism evidence="4 5">
    <name type="scientific">Tranquillimonas rosea</name>
    <dbReference type="NCBI Taxonomy" id="641238"/>
    <lineage>
        <taxon>Bacteria</taxon>
        <taxon>Pseudomonadati</taxon>
        <taxon>Pseudomonadota</taxon>
        <taxon>Alphaproteobacteria</taxon>
        <taxon>Rhodobacterales</taxon>
        <taxon>Roseobacteraceae</taxon>
        <taxon>Tranquillimonas</taxon>
    </lineage>
</organism>
<dbReference type="Proteomes" id="UP000198885">
    <property type="component" value="Unassembled WGS sequence"/>
</dbReference>
<dbReference type="RefSeq" id="WP_092694810.1">
    <property type="nucleotide sequence ID" value="NZ_CBDDGO010000004.1"/>
</dbReference>
<sequence length="162" mass="18050">MRTLLTLLLGLSLISPAAAQDAGTIESTDSFDPVEAWQADPTQFFDAAEVDLEAFRWIARPLVVFSDSPNNPNFREQLNLLREDPQSLADRDVVVITDTDPAGESDARQALRPRGFMFAMVGKDGGVKLRKPFPWNVREITRSIDKSPLRRQELRDANKPGG</sequence>
<name>A0A1H9VWN5_9RHOB</name>